<dbReference type="InterPro" id="IPR020846">
    <property type="entry name" value="MFS_dom"/>
</dbReference>
<feature type="transmembrane region" description="Helical" evidence="8">
    <location>
        <begin position="455"/>
        <end position="476"/>
    </location>
</feature>
<keyword evidence="11" id="KW-1185">Reference proteome</keyword>
<dbReference type="SUPFAM" id="SSF103473">
    <property type="entry name" value="MFS general substrate transporter"/>
    <property type="match status" value="1"/>
</dbReference>
<feature type="transmembrane region" description="Helical" evidence="8">
    <location>
        <begin position="79"/>
        <end position="97"/>
    </location>
</feature>
<dbReference type="GO" id="GO:0016020">
    <property type="term" value="C:membrane"/>
    <property type="evidence" value="ECO:0007669"/>
    <property type="project" value="UniProtKB-SubCell"/>
</dbReference>
<evidence type="ECO:0000256" key="2">
    <source>
        <dbReference type="ARBA" id="ARBA00010992"/>
    </source>
</evidence>
<feature type="transmembrane region" description="Helical" evidence="8">
    <location>
        <begin position="289"/>
        <end position="311"/>
    </location>
</feature>
<evidence type="ECO:0000256" key="5">
    <source>
        <dbReference type="ARBA" id="ARBA00022989"/>
    </source>
</evidence>
<dbReference type="Pfam" id="PF00083">
    <property type="entry name" value="Sugar_tr"/>
    <property type="match status" value="1"/>
</dbReference>
<comment type="similarity">
    <text evidence="2 7">Belongs to the major facilitator superfamily. Sugar transporter (TC 2.A.1.1) family.</text>
</comment>
<dbReference type="InterPro" id="IPR005828">
    <property type="entry name" value="MFS_sugar_transport-like"/>
</dbReference>
<accession>A0A9W8XMU9</accession>
<evidence type="ECO:0000256" key="4">
    <source>
        <dbReference type="ARBA" id="ARBA00022692"/>
    </source>
</evidence>
<dbReference type="OrthoDB" id="6133115at2759"/>
<evidence type="ECO:0000313" key="11">
    <source>
        <dbReference type="Proteomes" id="UP001140513"/>
    </source>
</evidence>
<dbReference type="GeneID" id="80907075"/>
<dbReference type="AlphaFoldDB" id="A0A9W8XMU9"/>
<evidence type="ECO:0000256" key="1">
    <source>
        <dbReference type="ARBA" id="ARBA00004141"/>
    </source>
</evidence>
<keyword evidence="6 8" id="KW-0472">Membrane</keyword>
<evidence type="ECO:0000313" key="10">
    <source>
        <dbReference type="EMBL" id="KAJ4355528.1"/>
    </source>
</evidence>
<dbReference type="InterPro" id="IPR050360">
    <property type="entry name" value="MFS_Sugar_Transporters"/>
</dbReference>
<keyword evidence="3 7" id="KW-0813">Transport</keyword>
<dbReference type="InterPro" id="IPR003663">
    <property type="entry name" value="Sugar/inositol_transpt"/>
</dbReference>
<keyword evidence="5 8" id="KW-1133">Transmembrane helix</keyword>
<dbReference type="Gene3D" id="1.20.1250.20">
    <property type="entry name" value="MFS general substrate transporter like domains"/>
    <property type="match status" value="1"/>
</dbReference>
<reference evidence="10" key="1">
    <citation type="submission" date="2022-10" db="EMBL/GenBank/DDBJ databases">
        <title>Tapping the CABI collections for fungal endophytes: first genome assemblies for Collariella, Neodidymelliopsis, Ascochyta clinopodiicola, Didymella pomorum, Didymosphaeria variabile, Neocosmospora piperis and Neocucurbitaria cava.</title>
        <authorList>
            <person name="Hill R."/>
        </authorList>
    </citation>
    <scope>NUCLEOTIDE SEQUENCE</scope>
    <source>
        <strain evidence="10">IMI 356815</strain>
    </source>
</reference>
<dbReference type="NCBIfam" id="TIGR00879">
    <property type="entry name" value="SP"/>
    <property type="match status" value="1"/>
</dbReference>
<feature type="transmembrane region" description="Helical" evidence="8">
    <location>
        <begin position="355"/>
        <end position="377"/>
    </location>
</feature>
<name>A0A9W8XMU9_9PLEO</name>
<evidence type="ECO:0000256" key="8">
    <source>
        <dbReference type="SAM" id="Phobius"/>
    </source>
</evidence>
<dbReference type="Proteomes" id="UP001140513">
    <property type="component" value="Unassembled WGS sequence"/>
</dbReference>
<dbReference type="PROSITE" id="PS50850">
    <property type="entry name" value="MFS"/>
    <property type="match status" value="1"/>
</dbReference>
<evidence type="ECO:0000256" key="3">
    <source>
        <dbReference type="ARBA" id="ARBA00022448"/>
    </source>
</evidence>
<comment type="caution">
    <text evidence="10">The sequence shown here is derived from an EMBL/GenBank/DDBJ whole genome shotgun (WGS) entry which is preliminary data.</text>
</comment>
<dbReference type="PANTHER" id="PTHR48022">
    <property type="entry name" value="PLASTIDIC GLUCOSE TRANSPORTER 4"/>
    <property type="match status" value="1"/>
</dbReference>
<protein>
    <recommendedName>
        <fullName evidence="9">Major facilitator superfamily (MFS) profile domain-containing protein</fullName>
    </recommendedName>
</protein>
<feature type="transmembrane region" description="Helical" evidence="8">
    <location>
        <begin position="389"/>
        <end position="414"/>
    </location>
</feature>
<feature type="domain" description="Major facilitator superfamily (MFS) profile" evidence="9">
    <location>
        <begin position="40"/>
        <end position="480"/>
    </location>
</feature>
<evidence type="ECO:0000256" key="7">
    <source>
        <dbReference type="RuleBase" id="RU003346"/>
    </source>
</evidence>
<dbReference type="GO" id="GO:0005351">
    <property type="term" value="F:carbohydrate:proton symporter activity"/>
    <property type="evidence" value="ECO:0007669"/>
    <property type="project" value="TreeGrafter"/>
</dbReference>
<keyword evidence="4 8" id="KW-0812">Transmembrane</keyword>
<evidence type="ECO:0000259" key="9">
    <source>
        <dbReference type="PROSITE" id="PS50850"/>
    </source>
</evidence>
<feature type="transmembrane region" description="Helical" evidence="8">
    <location>
        <begin position="37"/>
        <end position="58"/>
    </location>
</feature>
<dbReference type="EMBL" id="JAPEUX010000003">
    <property type="protein sequence ID" value="KAJ4355528.1"/>
    <property type="molecule type" value="Genomic_DNA"/>
</dbReference>
<feature type="transmembrane region" description="Helical" evidence="8">
    <location>
        <begin position="426"/>
        <end position="443"/>
    </location>
</feature>
<dbReference type="InterPro" id="IPR036259">
    <property type="entry name" value="MFS_trans_sf"/>
</dbReference>
<organism evidence="10 11">
    <name type="scientific">Didymosphaeria variabile</name>
    <dbReference type="NCBI Taxonomy" id="1932322"/>
    <lineage>
        <taxon>Eukaryota</taxon>
        <taxon>Fungi</taxon>
        <taxon>Dikarya</taxon>
        <taxon>Ascomycota</taxon>
        <taxon>Pezizomycotina</taxon>
        <taxon>Dothideomycetes</taxon>
        <taxon>Pleosporomycetidae</taxon>
        <taxon>Pleosporales</taxon>
        <taxon>Massarineae</taxon>
        <taxon>Didymosphaeriaceae</taxon>
        <taxon>Didymosphaeria</taxon>
    </lineage>
</organism>
<comment type="subcellular location">
    <subcellularLocation>
        <location evidence="1">Membrane</location>
        <topology evidence="1">Multi-pass membrane protein</topology>
    </subcellularLocation>
</comment>
<feature type="transmembrane region" description="Helical" evidence="8">
    <location>
        <begin position="109"/>
        <end position="130"/>
    </location>
</feature>
<dbReference type="RefSeq" id="XP_056072654.1">
    <property type="nucleotide sequence ID" value="XM_056212346.1"/>
</dbReference>
<feature type="transmembrane region" description="Helical" evidence="8">
    <location>
        <begin position="331"/>
        <end position="348"/>
    </location>
</feature>
<feature type="transmembrane region" description="Helical" evidence="8">
    <location>
        <begin position="169"/>
        <end position="187"/>
    </location>
</feature>
<sequence length="531" mass="59723">MVGKVLDLGKDDSQSVYIEAPHLRKVDWKRDPGLRKLYFWAFILCIASATTGYDASMLNNLRMLHHFNDYFGNPKGSTLGLLTALYSIGSIISLPVVPFVADHMGRKAAIALGCIVMIIGASIQGTATGLTRFMVGRSMMGFGNSLSQLSSPLLLTELCHPQHRGRVTATYNCLWNVGAIICTWLTFGTKRLDSNWSWRVPALTQALPSIVQLLFIFFIPESPRWLVARGRNQEALNILGKYHANGDNTDPTVQYEFHEIRETLQIEFQYQTGSSYLDFFRTRGNRYRLLLLASLGLFSQWSGNGLVSYYATDVYASIGIKDADTQLGLNGGITVMSLIVSVSCSLLVDRVGRRPLFTIATASMCGCFIIWTVASSLQEEKHSIPAGRAVIAFIWIFQFCYSVAWTGLLVAYTVEILPFRIRAKGLMIMNVFIQVALTINQYVNPLGFEHLKPAWKLYTIYAVWIFLELIFVYFMYIETRGPTLEEIAKIIDGDEAKVVPADIERLHDRVSSPGLEKEHTIRYEDIKLEQL</sequence>
<evidence type="ECO:0000256" key="6">
    <source>
        <dbReference type="ARBA" id="ARBA00023136"/>
    </source>
</evidence>
<proteinExistence type="inferred from homology"/>
<dbReference type="FunFam" id="1.20.1250.20:FF:000117">
    <property type="entry name" value="MFS hexose transporter"/>
    <property type="match status" value="1"/>
</dbReference>
<gene>
    <name evidence="10" type="ORF">N0V89_003545</name>
</gene>
<dbReference type="PANTHER" id="PTHR48022:SF31">
    <property type="entry name" value="HEXOSE TRANSPORTER"/>
    <property type="match status" value="1"/>
</dbReference>